<evidence type="ECO:0000259" key="4">
    <source>
        <dbReference type="PROSITE" id="PS50948"/>
    </source>
</evidence>
<dbReference type="Proteomes" id="UP000663854">
    <property type="component" value="Unassembled WGS sequence"/>
</dbReference>
<dbReference type="Gene3D" id="3.90.176.10">
    <property type="entry name" value="Toxin ADP-ribosyltransferase, Chain A, domain 1"/>
    <property type="match status" value="1"/>
</dbReference>
<sequence length="325" mass="35694">MSENIELQTPRENARLVMPDSQDSKTIRPIIGYAQEPLLPLVDACKPLVSIIFNILVYVSIALENTPDNPSDGLTSDESASIHLYTMEWNDGHRSLYSILNETLRKADREQLKPWFKYLKLLLTGACLYPKKTKRRWYNKKQFIIPVSILTAMLILAVVLGSTLGSKSTHNTSADKCGGFERKDAWDIRGNDILTSPIQQPDYASCCSQCQATLGCIAFTYSSASQQCSLKTSIGSGRSSTGDRISGYNPNRCNGFEGKDAWDIPGNDILTSPVQQPDYASCCSQCQVTSGCIAFTYSPSSQRCSLKTSMGSGVNSTGDRISGYN</sequence>
<evidence type="ECO:0000256" key="2">
    <source>
        <dbReference type="ARBA" id="ARBA00023157"/>
    </source>
</evidence>
<dbReference type="InterPro" id="IPR000177">
    <property type="entry name" value="Apple"/>
</dbReference>
<gene>
    <name evidence="5" type="ORF">PYM288_LOCUS31832</name>
</gene>
<protein>
    <recommendedName>
        <fullName evidence="4">Apple domain-containing protein</fullName>
    </recommendedName>
</protein>
<reference evidence="5" key="1">
    <citation type="submission" date="2021-02" db="EMBL/GenBank/DDBJ databases">
        <authorList>
            <person name="Nowell W R."/>
        </authorList>
    </citation>
    <scope>NUCLEOTIDE SEQUENCE</scope>
</reference>
<keyword evidence="3" id="KW-0812">Transmembrane</keyword>
<organism evidence="5 6">
    <name type="scientific">Rotaria sordida</name>
    <dbReference type="NCBI Taxonomy" id="392033"/>
    <lineage>
        <taxon>Eukaryota</taxon>
        <taxon>Metazoa</taxon>
        <taxon>Spiralia</taxon>
        <taxon>Gnathifera</taxon>
        <taxon>Rotifera</taxon>
        <taxon>Eurotatoria</taxon>
        <taxon>Bdelloidea</taxon>
        <taxon>Philodinida</taxon>
        <taxon>Philodinidae</taxon>
        <taxon>Rotaria</taxon>
    </lineage>
</organism>
<evidence type="ECO:0000313" key="5">
    <source>
        <dbReference type="EMBL" id="CAF1339825.1"/>
    </source>
</evidence>
<keyword evidence="1" id="KW-0677">Repeat</keyword>
<feature type="non-terminal residue" evidence="5">
    <location>
        <position position="1"/>
    </location>
</feature>
<evidence type="ECO:0000313" key="6">
    <source>
        <dbReference type="Proteomes" id="UP000663854"/>
    </source>
</evidence>
<dbReference type="SMART" id="SM00223">
    <property type="entry name" value="APPLE"/>
    <property type="match status" value="2"/>
</dbReference>
<dbReference type="CDD" id="cd01100">
    <property type="entry name" value="APPLE_Factor_XI_like"/>
    <property type="match status" value="2"/>
</dbReference>
<proteinExistence type="predicted"/>
<dbReference type="PANTHER" id="PTHR33946:SF4">
    <property type="entry name" value="COAGULATION FACTOR XI"/>
    <property type="match status" value="1"/>
</dbReference>
<accession>A0A815GLL6</accession>
<dbReference type="Gene3D" id="3.50.4.10">
    <property type="entry name" value="Hepatocyte Growth Factor"/>
    <property type="match status" value="2"/>
</dbReference>
<evidence type="ECO:0000256" key="1">
    <source>
        <dbReference type="ARBA" id="ARBA00022737"/>
    </source>
</evidence>
<dbReference type="InterPro" id="IPR003609">
    <property type="entry name" value="Pan_app"/>
</dbReference>
<keyword evidence="3" id="KW-1133">Transmembrane helix</keyword>
<dbReference type="AlphaFoldDB" id="A0A815GLL6"/>
<dbReference type="PROSITE" id="PS50948">
    <property type="entry name" value="PAN"/>
    <property type="match status" value="1"/>
</dbReference>
<name>A0A815GLL6_9BILA</name>
<keyword evidence="3" id="KW-0472">Membrane</keyword>
<dbReference type="EMBL" id="CAJNOH010003533">
    <property type="protein sequence ID" value="CAF1339825.1"/>
    <property type="molecule type" value="Genomic_DNA"/>
</dbReference>
<dbReference type="Pfam" id="PF14295">
    <property type="entry name" value="PAN_4"/>
    <property type="match status" value="2"/>
</dbReference>
<feature type="domain" description="Apple" evidence="4">
    <location>
        <begin position="177"/>
        <end position="253"/>
    </location>
</feature>
<dbReference type="PANTHER" id="PTHR33946">
    <property type="match status" value="1"/>
</dbReference>
<evidence type="ECO:0000256" key="3">
    <source>
        <dbReference type="SAM" id="Phobius"/>
    </source>
</evidence>
<comment type="caution">
    <text evidence="5">The sequence shown here is derived from an EMBL/GenBank/DDBJ whole genome shotgun (WGS) entry which is preliminary data.</text>
</comment>
<keyword evidence="2" id="KW-1015">Disulfide bond</keyword>
<dbReference type="GO" id="GO:0006508">
    <property type="term" value="P:proteolysis"/>
    <property type="evidence" value="ECO:0007669"/>
    <property type="project" value="InterPro"/>
</dbReference>
<feature type="transmembrane region" description="Helical" evidence="3">
    <location>
        <begin position="143"/>
        <end position="164"/>
    </location>
</feature>
<dbReference type="GO" id="GO:0005576">
    <property type="term" value="C:extracellular region"/>
    <property type="evidence" value="ECO:0007669"/>
    <property type="project" value="InterPro"/>
</dbReference>